<accession>A0A1I1USA2</accession>
<dbReference type="SUPFAM" id="SSF47473">
    <property type="entry name" value="EF-hand"/>
    <property type="match status" value="1"/>
</dbReference>
<reference evidence="5" key="1">
    <citation type="submission" date="2016-10" db="EMBL/GenBank/DDBJ databases">
        <authorList>
            <person name="Varghese N."/>
            <person name="Submissions S."/>
        </authorList>
    </citation>
    <scope>NUCLEOTIDE SEQUENCE [LARGE SCALE GENOMIC DNA]</scope>
    <source>
        <strain evidence="5">DSM 7481</strain>
    </source>
</reference>
<dbReference type="PROSITE" id="PS00018">
    <property type="entry name" value="EF_HAND_1"/>
    <property type="match status" value="1"/>
</dbReference>
<dbReference type="InterPro" id="IPR018247">
    <property type="entry name" value="EF_Hand_1_Ca_BS"/>
</dbReference>
<feature type="compositionally biased region" description="Polar residues" evidence="1">
    <location>
        <begin position="90"/>
        <end position="107"/>
    </location>
</feature>
<dbReference type="OrthoDB" id="8914005at2"/>
<gene>
    <name evidence="4" type="ORF">SAMN04489710_105258</name>
</gene>
<evidence type="ECO:0000313" key="5">
    <source>
        <dbReference type="Proteomes" id="UP000199517"/>
    </source>
</evidence>
<sequence>MPATQQRRLAMPFDARSVMLFAAIAMGGAAAQAQTASAQTPATGTTSPSAQHRAGAAFGGTASASASFDRADTDKDGQLSPKEAARLPAISQNFKQLDSNHDGSLSRSEFEAGAKS</sequence>
<name>A0A1I1USA2_9BURK</name>
<evidence type="ECO:0000313" key="4">
    <source>
        <dbReference type="EMBL" id="SFD73657.1"/>
    </source>
</evidence>
<dbReference type="RefSeq" id="WP_092951633.1">
    <property type="nucleotide sequence ID" value="NZ_FOMQ01000005.1"/>
</dbReference>
<dbReference type="InterPro" id="IPR002048">
    <property type="entry name" value="EF_hand_dom"/>
</dbReference>
<protein>
    <submittedName>
        <fullName evidence="4">EF hand</fullName>
    </submittedName>
</protein>
<evidence type="ECO:0000256" key="1">
    <source>
        <dbReference type="SAM" id="MobiDB-lite"/>
    </source>
</evidence>
<dbReference type="Pfam" id="PF13202">
    <property type="entry name" value="EF-hand_5"/>
    <property type="match status" value="2"/>
</dbReference>
<proteinExistence type="predicted"/>
<dbReference type="InterPro" id="IPR011992">
    <property type="entry name" value="EF-hand-dom_pair"/>
</dbReference>
<feature type="signal peptide" evidence="2">
    <location>
        <begin position="1"/>
        <end position="38"/>
    </location>
</feature>
<dbReference type="EMBL" id="FOMQ01000005">
    <property type="protein sequence ID" value="SFD73657.1"/>
    <property type="molecule type" value="Genomic_DNA"/>
</dbReference>
<organism evidence="4 5">
    <name type="scientific">Paracidovorax konjaci</name>
    <dbReference type="NCBI Taxonomy" id="32040"/>
    <lineage>
        <taxon>Bacteria</taxon>
        <taxon>Pseudomonadati</taxon>
        <taxon>Pseudomonadota</taxon>
        <taxon>Betaproteobacteria</taxon>
        <taxon>Burkholderiales</taxon>
        <taxon>Comamonadaceae</taxon>
        <taxon>Paracidovorax</taxon>
    </lineage>
</organism>
<evidence type="ECO:0000259" key="3">
    <source>
        <dbReference type="Pfam" id="PF13202"/>
    </source>
</evidence>
<dbReference type="GO" id="GO:0005509">
    <property type="term" value="F:calcium ion binding"/>
    <property type="evidence" value="ECO:0007669"/>
    <property type="project" value="InterPro"/>
</dbReference>
<feature type="domain" description="EF-hand" evidence="3">
    <location>
        <begin position="67"/>
        <end position="83"/>
    </location>
</feature>
<feature type="chain" id="PRO_5011738726" evidence="2">
    <location>
        <begin position="39"/>
        <end position="116"/>
    </location>
</feature>
<feature type="region of interest" description="Disordered" evidence="1">
    <location>
        <begin position="31"/>
        <end position="116"/>
    </location>
</feature>
<dbReference type="Proteomes" id="UP000199517">
    <property type="component" value="Unassembled WGS sequence"/>
</dbReference>
<evidence type="ECO:0000256" key="2">
    <source>
        <dbReference type="SAM" id="SignalP"/>
    </source>
</evidence>
<dbReference type="Gene3D" id="1.10.238.10">
    <property type="entry name" value="EF-hand"/>
    <property type="match status" value="1"/>
</dbReference>
<keyword evidence="5" id="KW-1185">Reference proteome</keyword>
<feature type="compositionally biased region" description="Low complexity" evidence="1">
    <location>
        <begin position="31"/>
        <end position="68"/>
    </location>
</feature>
<dbReference type="AlphaFoldDB" id="A0A1I1USA2"/>
<feature type="domain" description="EF-hand" evidence="3">
    <location>
        <begin position="94"/>
        <end position="112"/>
    </location>
</feature>
<keyword evidence="2" id="KW-0732">Signal</keyword>